<organism evidence="3 4">
    <name type="scientific">Claviceps arundinis</name>
    <dbReference type="NCBI Taxonomy" id="1623583"/>
    <lineage>
        <taxon>Eukaryota</taxon>
        <taxon>Fungi</taxon>
        <taxon>Dikarya</taxon>
        <taxon>Ascomycota</taxon>
        <taxon>Pezizomycotina</taxon>
        <taxon>Sordariomycetes</taxon>
        <taxon>Hypocreomycetidae</taxon>
        <taxon>Hypocreales</taxon>
        <taxon>Clavicipitaceae</taxon>
        <taxon>Claviceps</taxon>
    </lineage>
</organism>
<keyword evidence="2" id="KW-0732">Signal</keyword>
<feature type="chain" id="PRO_5046340818" description="Secreted protein" evidence="2">
    <location>
        <begin position="22"/>
        <end position="91"/>
    </location>
</feature>
<sequence>MVSGSFFWLVGLAGLVARAAAAAAAAAGDDVVTSDTFFYGQSPAVYPSRPLKRRSCDELSQADIPGGHSRKTSRKTVQPARTLSNGERSTS</sequence>
<feature type="region of interest" description="Disordered" evidence="1">
    <location>
        <begin position="50"/>
        <end position="91"/>
    </location>
</feature>
<proteinExistence type="predicted"/>
<gene>
    <name evidence="3" type="ORF">E4U57_006908</name>
</gene>
<name>A0ABQ7PGQ2_9HYPO</name>
<keyword evidence="4" id="KW-1185">Reference proteome</keyword>
<evidence type="ECO:0008006" key="5">
    <source>
        <dbReference type="Google" id="ProtNLM"/>
    </source>
</evidence>
<evidence type="ECO:0000256" key="2">
    <source>
        <dbReference type="SAM" id="SignalP"/>
    </source>
</evidence>
<feature type="compositionally biased region" description="Polar residues" evidence="1">
    <location>
        <begin position="75"/>
        <end position="91"/>
    </location>
</feature>
<comment type="caution">
    <text evidence="3">The sequence shown here is derived from an EMBL/GenBank/DDBJ whole genome shotgun (WGS) entry which is preliminary data.</text>
</comment>
<dbReference type="Proteomes" id="UP000742024">
    <property type="component" value="Unassembled WGS sequence"/>
</dbReference>
<protein>
    <recommendedName>
        <fullName evidence="5">Secreted protein</fullName>
    </recommendedName>
</protein>
<accession>A0ABQ7PGQ2</accession>
<evidence type="ECO:0000256" key="1">
    <source>
        <dbReference type="SAM" id="MobiDB-lite"/>
    </source>
</evidence>
<feature type="signal peptide" evidence="2">
    <location>
        <begin position="1"/>
        <end position="21"/>
    </location>
</feature>
<evidence type="ECO:0000313" key="3">
    <source>
        <dbReference type="EMBL" id="KAG5962656.1"/>
    </source>
</evidence>
<dbReference type="EMBL" id="SRPR01000064">
    <property type="protein sequence ID" value="KAG5962656.1"/>
    <property type="molecule type" value="Genomic_DNA"/>
</dbReference>
<evidence type="ECO:0000313" key="4">
    <source>
        <dbReference type="Proteomes" id="UP000742024"/>
    </source>
</evidence>
<reference evidence="3 4" key="1">
    <citation type="journal article" date="2020" name="bioRxiv">
        <title>Whole genome comparisons of ergot fungi reveals the divergence and evolution of species within the genus Claviceps are the result of varying mechanisms driving genome evolution and host range expansion.</title>
        <authorList>
            <person name="Wyka S.A."/>
            <person name="Mondo S.J."/>
            <person name="Liu M."/>
            <person name="Dettman J."/>
            <person name="Nalam V."/>
            <person name="Broders K.D."/>
        </authorList>
    </citation>
    <scope>NUCLEOTIDE SEQUENCE [LARGE SCALE GENOMIC DNA]</scope>
    <source>
        <strain evidence="3 4">LM583</strain>
    </source>
</reference>